<sequence>MEFVLPQVKYLEKKNLVAKRTGNPFSLITIFDEKTYTKVDLFVNDSFNDQLIKSGDVVDLVCRLSDQGNISVVGYTM</sequence>
<keyword evidence="2" id="KW-1185">Reference proteome</keyword>
<dbReference type="RefSeq" id="WP_214814080.1">
    <property type="nucleotide sequence ID" value="NZ_CP075900.1"/>
</dbReference>
<dbReference type="GeneID" id="88813458"/>
<reference evidence="1 2" key="1">
    <citation type="submission" date="2021-05" db="EMBL/GenBank/DDBJ databases">
        <title>Biocontrol using Exiguobacterium acetylicum SI17 against litchi downy blight caused by Peronophythora litchii.</title>
        <authorList>
            <person name="Zheng L."/>
        </authorList>
    </citation>
    <scope>NUCLEOTIDE SEQUENCE [LARGE SCALE GENOMIC DNA]</scope>
    <source>
        <strain evidence="1 2">SI17</strain>
        <plasmid evidence="1 2">p3</plasmid>
    </source>
</reference>
<evidence type="ECO:0000313" key="1">
    <source>
        <dbReference type="EMBL" id="QWB31947.1"/>
    </source>
</evidence>
<accession>A0ABX8GFM3</accession>
<organism evidence="1 2">
    <name type="scientific">Exiguobacterium acetylicum</name>
    <name type="common">Brevibacterium acetylicum</name>
    <dbReference type="NCBI Taxonomy" id="41170"/>
    <lineage>
        <taxon>Bacteria</taxon>
        <taxon>Bacillati</taxon>
        <taxon>Bacillota</taxon>
        <taxon>Bacilli</taxon>
        <taxon>Bacillales</taxon>
        <taxon>Bacillales Family XII. Incertae Sedis</taxon>
        <taxon>Exiguobacterium</taxon>
    </lineage>
</organism>
<keyword evidence="1" id="KW-0614">Plasmid</keyword>
<dbReference type="Proteomes" id="UP000679498">
    <property type="component" value="Plasmid p3"/>
</dbReference>
<evidence type="ECO:0008006" key="3">
    <source>
        <dbReference type="Google" id="ProtNLM"/>
    </source>
</evidence>
<evidence type="ECO:0000313" key="2">
    <source>
        <dbReference type="Proteomes" id="UP000679498"/>
    </source>
</evidence>
<protein>
    <recommendedName>
        <fullName evidence="3">OB domain-containing protein</fullName>
    </recommendedName>
</protein>
<geneLocation type="plasmid" evidence="1 2">
    <name>p3</name>
</geneLocation>
<name>A0ABX8GFM3_EXIAC</name>
<gene>
    <name evidence="1" type="ORF">KKI46_17280</name>
</gene>
<dbReference type="EMBL" id="CP075900">
    <property type="protein sequence ID" value="QWB31947.1"/>
    <property type="molecule type" value="Genomic_DNA"/>
</dbReference>
<proteinExistence type="predicted"/>